<reference evidence="1 2" key="1">
    <citation type="journal article" date="2022" name="Genome Biol. Evol.">
        <title>The Spruce Budworm Genome: Reconstructing the Evolutionary History of Antifreeze Proteins.</title>
        <authorList>
            <person name="Beliveau C."/>
            <person name="Gagne P."/>
            <person name="Picq S."/>
            <person name="Vernygora O."/>
            <person name="Keeling C.I."/>
            <person name="Pinkney K."/>
            <person name="Doucet D."/>
            <person name="Wen F."/>
            <person name="Johnston J.S."/>
            <person name="Maaroufi H."/>
            <person name="Boyle B."/>
            <person name="Laroche J."/>
            <person name="Dewar K."/>
            <person name="Juretic N."/>
            <person name="Blackburn G."/>
            <person name="Nisole A."/>
            <person name="Brunet B."/>
            <person name="Brandao M."/>
            <person name="Lumley L."/>
            <person name="Duan J."/>
            <person name="Quan G."/>
            <person name="Lucarotti C.J."/>
            <person name="Roe A.D."/>
            <person name="Sperling F.A.H."/>
            <person name="Levesque R.C."/>
            <person name="Cusson M."/>
        </authorList>
    </citation>
    <scope>NUCLEOTIDE SEQUENCE [LARGE SCALE GENOMIC DNA]</scope>
    <source>
        <strain evidence="1">Glfc:IPQL:Cfum</strain>
    </source>
</reference>
<name>A0ACC0K152_CHOFU</name>
<sequence>MSLSQIYGRQQYEHESGIYVRQACFSSVPREFYALQLKDGFTVAISYTKPKGGGGGKGPCPAPPRYRRRRRY</sequence>
<evidence type="ECO:0000313" key="2">
    <source>
        <dbReference type="Proteomes" id="UP001064048"/>
    </source>
</evidence>
<comment type="caution">
    <text evidence="1">The sequence shown here is derived from an EMBL/GenBank/DDBJ whole genome shotgun (WGS) entry which is preliminary data.</text>
</comment>
<evidence type="ECO:0000313" key="1">
    <source>
        <dbReference type="EMBL" id="KAI8429905.1"/>
    </source>
</evidence>
<gene>
    <name evidence="1" type="ORF">MSG28_000383</name>
</gene>
<dbReference type="Proteomes" id="UP001064048">
    <property type="component" value="Chromosome Z"/>
</dbReference>
<accession>A0ACC0K152</accession>
<organism evidence="1 2">
    <name type="scientific">Choristoneura fumiferana</name>
    <name type="common">Spruce budworm moth</name>
    <name type="synonym">Archips fumiferana</name>
    <dbReference type="NCBI Taxonomy" id="7141"/>
    <lineage>
        <taxon>Eukaryota</taxon>
        <taxon>Metazoa</taxon>
        <taxon>Ecdysozoa</taxon>
        <taxon>Arthropoda</taxon>
        <taxon>Hexapoda</taxon>
        <taxon>Insecta</taxon>
        <taxon>Pterygota</taxon>
        <taxon>Neoptera</taxon>
        <taxon>Endopterygota</taxon>
        <taxon>Lepidoptera</taxon>
        <taxon>Glossata</taxon>
        <taxon>Ditrysia</taxon>
        <taxon>Tortricoidea</taxon>
        <taxon>Tortricidae</taxon>
        <taxon>Tortricinae</taxon>
        <taxon>Choristoneura</taxon>
    </lineage>
</organism>
<keyword evidence="2" id="KW-1185">Reference proteome</keyword>
<dbReference type="EMBL" id="CM046131">
    <property type="protein sequence ID" value="KAI8429905.1"/>
    <property type="molecule type" value="Genomic_DNA"/>
</dbReference>
<protein>
    <submittedName>
        <fullName evidence="1">Uncharacterized protein</fullName>
    </submittedName>
</protein>
<proteinExistence type="predicted"/>